<evidence type="ECO:0000256" key="2">
    <source>
        <dbReference type="PROSITE-ProRule" id="PRU00708"/>
    </source>
</evidence>
<dbReference type="PANTHER" id="PTHR47940:SF1">
    <property type="entry name" value="PROTEIN LOW PHOTOSYNTHETIC EFFICIENCY 1, CHLOROPLASTIC"/>
    <property type="match status" value="1"/>
</dbReference>
<evidence type="ECO:0000313" key="3">
    <source>
        <dbReference type="EMBL" id="KAH7302395.1"/>
    </source>
</evidence>
<dbReference type="Pfam" id="PF01535">
    <property type="entry name" value="PPR"/>
    <property type="match status" value="1"/>
</dbReference>
<feature type="repeat" description="PPR" evidence="2">
    <location>
        <begin position="435"/>
        <end position="469"/>
    </location>
</feature>
<keyword evidence="1" id="KW-0677">Repeat</keyword>
<dbReference type="Proteomes" id="UP000825935">
    <property type="component" value="Chromosome 23"/>
</dbReference>
<dbReference type="Gene3D" id="1.25.40.10">
    <property type="entry name" value="Tetratricopeptide repeat domain"/>
    <property type="match status" value="4"/>
</dbReference>
<feature type="repeat" description="PPR" evidence="2">
    <location>
        <begin position="204"/>
        <end position="238"/>
    </location>
</feature>
<comment type="caution">
    <text evidence="3">The sequence shown here is derived from an EMBL/GenBank/DDBJ whole genome shotgun (WGS) entry which is preliminary data.</text>
</comment>
<dbReference type="InterPro" id="IPR002885">
    <property type="entry name" value="PPR_rpt"/>
</dbReference>
<dbReference type="EMBL" id="CM035428">
    <property type="protein sequence ID" value="KAH7302395.1"/>
    <property type="molecule type" value="Genomic_DNA"/>
</dbReference>
<gene>
    <name evidence="3" type="ORF">KP509_23G070300</name>
</gene>
<dbReference type="OMA" id="LQVWKHM"/>
<feature type="repeat" description="PPR" evidence="2">
    <location>
        <begin position="505"/>
        <end position="539"/>
    </location>
</feature>
<feature type="repeat" description="PPR" evidence="2">
    <location>
        <begin position="470"/>
        <end position="504"/>
    </location>
</feature>
<evidence type="ECO:0000256" key="1">
    <source>
        <dbReference type="ARBA" id="ARBA00022737"/>
    </source>
</evidence>
<accession>A0A8T2S3I8</accession>
<dbReference type="Pfam" id="PF13041">
    <property type="entry name" value="PPR_2"/>
    <property type="match status" value="1"/>
</dbReference>
<keyword evidence="4" id="KW-1185">Reference proteome</keyword>
<evidence type="ECO:0008006" key="5">
    <source>
        <dbReference type="Google" id="ProtNLM"/>
    </source>
</evidence>
<feature type="repeat" description="PPR" evidence="2">
    <location>
        <begin position="540"/>
        <end position="574"/>
    </location>
</feature>
<dbReference type="PANTHER" id="PTHR47940">
    <property type="entry name" value="OS12G0283900 PROTEIN"/>
    <property type="match status" value="1"/>
</dbReference>
<proteinExistence type="predicted"/>
<dbReference type="InterPro" id="IPR011990">
    <property type="entry name" value="TPR-like_helical_dom_sf"/>
</dbReference>
<organism evidence="3 4">
    <name type="scientific">Ceratopteris richardii</name>
    <name type="common">Triangle waterfern</name>
    <dbReference type="NCBI Taxonomy" id="49495"/>
    <lineage>
        <taxon>Eukaryota</taxon>
        <taxon>Viridiplantae</taxon>
        <taxon>Streptophyta</taxon>
        <taxon>Embryophyta</taxon>
        <taxon>Tracheophyta</taxon>
        <taxon>Polypodiopsida</taxon>
        <taxon>Polypodiidae</taxon>
        <taxon>Polypodiales</taxon>
        <taxon>Pteridineae</taxon>
        <taxon>Pteridaceae</taxon>
        <taxon>Parkerioideae</taxon>
        <taxon>Ceratopteris</taxon>
    </lineage>
</organism>
<evidence type="ECO:0000313" key="4">
    <source>
        <dbReference type="Proteomes" id="UP000825935"/>
    </source>
</evidence>
<dbReference type="NCBIfam" id="TIGR00756">
    <property type="entry name" value="PPR"/>
    <property type="match status" value="4"/>
</dbReference>
<dbReference type="OrthoDB" id="185373at2759"/>
<feature type="repeat" description="PPR" evidence="2">
    <location>
        <begin position="358"/>
        <end position="392"/>
    </location>
</feature>
<reference evidence="3 4" key="1">
    <citation type="submission" date="2021-08" db="EMBL/GenBank/DDBJ databases">
        <title>WGS assembly of Ceratopteris richardii.</title>
        <authorList>
            <person name="Marchant D.B."/>
            <person name="Chen G."/>
            <person name="Jenkins J."/>
            <person name="Shu S."/>
            <person name="Leebens-Mack J."/>
            <person name="Grimwood J."/>
            <person name="Schmutz J."/>
            <person name="Soltis P."/>
            <person name="Soltis D."/>
            <person name="Chen Z.-H."/>
        </authorList>
    </citation>
    <scope>NUCLEOTIDE SEQUENCE [LARGE SCALE GENOMIC DNA]</scope>
    <source>
        <strain evidence="3">Whitten #5841</strain>
        <tissue evidence="3">Leaf</tissue>
    </source>
</reference>
<protein>
    <recommendedName>
        <fullName evidence="5">Pentatricopeptide repeat-containing protein</fullName>
    </recommendedName>
</protein>
<sequence>MVSLSIFSAGIANVLQKQHLKQQDTSSVSSKVVKLYCHSSQLNAFLLISRGIPSLVHAFAAATDVQTVQNPKLLPSNYRLLQQQQLLQDLAHQEQLRKPNSKPADLTGRTIAECLRNVQHACEVDAYLHGLHFESSAYTTAIQWLGHWNLVHQAFCLFQWLRSQPDKSNIFIFCSILSVMKSRNDFLHFDSVMNDLEKRIIEPNLVLYNIIIQCYEQQGRREDAMSYFLEVVKEGFVPERATFKALLWVPEKVSNVQQMLTVFLSVKDILSGSGMEAAAEELRDTISESFSRILCVGLIEGKRPDYILRLFEMAEASTLELSVSHYDDILWSCGFRTGDSAVAKYVLKKRWKMDPPLDVQLCNHVMQVMGKQKKWWAALEVFEQMNEEGPPPDARSYSIIRGHFNFLLKASKDRGTCRWNVQLLEKMEAHGIAPDQTAWDTTLVACAIKVDPELAVYVFDKMIEKGHQPNVLSYGALLSTLEKGGLYAKADEVWKHMRKMGVRPNINAYTIMISVYGNSKNYEELRLLIDQMSAAKVEPTLVTYNALITVCAKSNDGQAALEWMQSLIHSGLIPDSISYSQLIIALSRSDNVEAAKDALFEARRLGLTVSPVALDCLVNACRRSNVKQPLEEFNPEAEML</sequence>
<name>A0A8T2S3I8_CERRI</name>
<dbReference type="AlphaFoldDB" id="A0A8T2S3I8"/>
<dbReference type="InterPro" id="IPR053343">
    <property type="entry name" value="PSII_mRNA-binding_protein"/>
</dbReference>
<dbReference type="PROSITE" id="PS51375">
    <property type="entry name" value="PPR"/>
    <property type="match status" value="6"/>
</dbReference>
<dbReference type="Pfam" id="PF13812">
    <property type="entry name" value="PPR_3"/>
    <property type="match status" value="3"/>
</dbReference>